<feature type="domain" description="F5/8 type C" evidence="2">
    <location>
        <begin position="354"/>
        <end position="506"/>
    </location>
</feature>
<organism evidence="3 4">
    <name type="scientific">Anaerobaca lacustris</name>
    <dbReference type="NCBI Taxonomy" id="3044600"/>
    <lineage>
        <taxon>Bacteria</taxon>
        <taxon>Pseudomonadati</taxon>
        <taxon>Planctomycetota</taxon>
        <taxon>Phycisphaerae</taxon>
        <taxon>Sedimentisphaerales</taxon>
        <taxon>Anaerobacaceae</taxon>
        <taxon>Anaerobaca</taxon>
    </lineage>
</organism>
<dbReference type="EMBL" id="JASCXX010000007">
    <property type="protein sequence ID" value="MDI6448873.1"/>
    <property type="molecule type" value="Genomic_DNA"/>
</dbReference>
<dbReference type="InterPro" id="IPR008979">
    <property type="entry name" value="Galactose-bd-like_sf"/>
</dbReference>
<gene>
    <name evidence="3" type="ORF">QJ522_07425</name>
</gene>
<keyword evidence="1" id="KW-0732">Signal</keyword>
<protein>
    <submittedName>
        <fullName evidence="3">Discoidin domain-containing protein</fullName>
    </submittedName>
</protein>
<dbReference type="Gene3D" id="2.60.120.260">
    <property type="entry name" value="Galactose-binding domain-like"/>
    <property type="match status" value="2"/>
</dbReference>
<evidence type="ECO:0000313" key="4">
    <source>
        <dbReference type="Proteomes" id="UP001431776"/>
    </source>
</evidence>
<sequence>MSRQFVCAICSILLSAALVGAADVTPVIFVDFVGTLSGTDYTLGPREIDTTGTFAAHNGTEVVAAGLGILANADGSNQESFEFDASAFNRNATEFTGTAFVAEAVFTSSGPSGAMAPIMDIGGQCFIRFHDGLSAGCWNGSTEVVNNNIEPIPAVGQTHHYAIVYDGAQTITYYKDGAPIFQSDNGSPKEITRLISWGNIRHASVNGGRQLVGEYEAVAFSTFTGTFDPEKDFILPEGPMSRALAFAPDPAEEATDVPRDTVLRWMPGEFAVAHDVYLGTNRDDVNDAQRSDPRGVLVSQGQAGALYEPADAFEFGQTYYWRIDEVNAAPDNTIHKGLLWSFTAEPLAYPIPGVVATSNGVSQAEAGPENTVDGSGLNDLDQHSTVSGDMWQAGPPAEGPLWIQYEFDRVYLLHELLVWNHNTQFELLLGFGTKDVTVEYSLDGIDWMTHGDVQLAQGTAAATYTYNTTVDLSGVVAQYVRLIVNSGYGGTGQYGLSEVRFTFIPAHARQPEPAAGTVDVDVDATLSWRAGRDAIAHNVYLGTDPANLPLAATVGQPSFVPDLVFGNVYYWKVDADDGDAVWEGDLWSFTTAEYATIDDMESYTDDIDAGETIFQTWIDGWTNDTGSVVGYTESPFAEKTIVHGGRQSMPLAYDNGVAPFYSEISRTWNTAQDWTINGAKTLRLYFRGAETNAADTLYVAVEDSTGRVAVATYPNPDALTVAAWQAWTIPYSQLAGVNMARIETVTIGVGDRANPTAAGSGLLFLDDIGFGTPLAYHVPADVTGPGDVVQGVPNDGDWPGAETPELAIDNNVNTKFLHFKGDEGPSGIRVTPAVGPTAVTALTLTTANDTPGRDPVSFELYGSNDGIDGSYTLIAAGEIADFAAEAEWPRFTANATPIAFDNDVAYTSYQLLFPDIRGPVGGSVNSMQIAEIELIGVMAP</sequence>
<feature type="chain" id="PRO_5043835049" evidence="1">
    <location>
        <begin position="22"/>
        <end position="940"/>
    </location>
</feature>
<evidence type="ECO:0000256" key="1">
    <source>
        <dbReference type="SAM" id="SignalP"/>
    </source>
</evidence>
<name>A0AAW6U0V7_9BACT</name>
<reference evidence="3" key="1">
    <citation type="submission" date="2023-05" db="EMBL/GenBank/DDBJ databases">
        <title>Anaerotaeda fermentans gen. nov., sp. nov., a novel anaerobic planctomycete of the new family within the order Sedimentisphaerales isolated from Taman Peninsula, Russia.</title>
        <authorList>
            <person name="Khomyakova M.A."/>
            <person name="Merkel A.Y."/>
            <person name="Slobodkin A.I."/>
        </authorList>
    </citation>
    <scope>NUCLEOTIDE SEQUENCE</scope>
    <source>
        <strain evidence="3">M17dextr</strain>
    </source>
</reference>
<proteinExistence type="predicted"/>
<dbReference type="InterPro" id="IPR000421">
    <property type="entry name" value="FA58C"/>
</dbReference>
<dbReference type="RefSeq" id="WP_349244283.1">
    <property type="nucleotide sequence ID" value="NZ_JASCXX010000007.1"/>
</dbReference>
<accession>A0AAW6U0V7</accession>
<dbReference type="Pfam" id="PF00754">
    <property type="entry name" value="F5_F8_type_C"/>
    <property type="match status" value="1"/>
</dbReference>
<dbReference type="SUPFAM" id="SSF49785">
    <property type="entry name" value="Galactose-binding domain-like"/>
    <property type="match status" value="1"/>
</dbReference>
<feature type="signal peptide" evidence="1">
    <location>
        <begin position="1"/>
        <end position="21"/>
    </location>
</feature>
<dbReference type="PROSITE" id="PS50022">
    <property type="entry name" value="FA58C_3"/>
    <property type="match status" value="1"/>
</dbReference>
<dbReference type="InterPro" id="IPR013320">
    <property type="entry name" value="ConA-like_dom_sf"/>
</dbReference>
<dbReference type="AlphaFoldDB" id="A0AAW6U0V7"/>
<keyword evidence="4" id="KW-1185">Reference proteome</keyword>
<dbReference type="Gene3D" id="2.60.120.200">
    <property type="match status" value="1"/>
</dbReference>
<dbReference type="Proteomes" id="UP001431776">
    <property type="component" value="Unassembled WGS sequence"/>
</dbReference>
<dbReference type="SUPFAM" id="SSF49899">
    <property type="entry name" value="Concanavalin A-like lectins/glucanases"/>
    <property type="match status" value="1"/>
</dbReference>
<comment type="caution">
    <text evidence="3">The sequence shown here is derived from an EMBL/GenBank/DDBJ whole genome shotgun (WGS) entry which is preliminary data.</text>
</comment>
<evidence type="ECO:0000313" key="3">
    <source>
        <dbReference type="EMBL" id="MDI6448873.1"/>
    </source>
</evidence>
<evidence type="ECO:0000259" key="2">
    <source>
        <dbReference type="PROSITE" id="PS50022"/>
    </source>
</evidence>